<proteinExistence type="predicted"/>
<feature type="non-terminal residue" evidence="2">
    <location>
        <position position="1"/>
    </location>
</feature>
<name>A0AAV5SQ47_9BILA</name>
<dbReference type="AlphaFoldDB" id="A0AAV5SQ47"/>
<comment type="caution">
    <text evidence="2">The sequence shown here is derived from an EMBL/GenBank/DDBJ whole genome shotgun (WGS) entry which is preliminary data.</text>
</comment>
<feature type="compositionally biased region" description="Basic and acidic residues" evidence="1">
    <location>
        <begin position="234"/>
        <end position="244"/>
    </location>
</feature>
<gene>
    <name evidence="2" type="ORF">PENTCL1PPCAC_5619</name>
</gene>
<dbReference type="EMBL" id="BTSX01000002">
    <property type="protein sequence ID" value="GMS83444.1"/>
    <property type="molecule type" value="Genomic_DNA"/>
</dbReference>
<accession>A0AAV5SQ47</accession>
<evidence type="ECO:0000313" key="2">
    <source>
        <dbReference type="EMBL" id="GMS83444.1"/>
    </source>
</evidence>
<feature type="region of interest" description="Disordered" evidence="1">
    <location>
        <begin position="195"/>
        <end position="255"/>
    </location>
</feature>
<protein>
    <submittedName>
        <fullName evidence="2">Uncharacterized protein</fullName>
    </submittedName>
</protein>
<evidence type="ECO:0000256" key="1">
    <source>
        <dbReference type="SAM" id="MobiDB-lite"/>
    </source>
</evidence>
<keyword evidence="3" id="KW-1185">Reference proteome</keyword>
<organism evidence="2 3">
    <name type="scientific">Pristionchus entomophagus</name>
    <dbReference type="NCBI Taxonomy" id="358040"/>
    <lineage>
        <taxon>Eukaryota</taxon>
        <taxon>Metazoa</taxon>
        <taxon>Ecdysozoa</taxon>
        <taxon>Nematoda</taxon>
        <taxon>Chromadorea</taxon>
        <taxon>Rhabditida</taxon>
        <taxon>Rhabditina</taxon>
        <taxon>Diplogasteromorpha</taxon>
        <taxon>Diplogasteroidea</taxon>
        <taxon>Neodiplogasteridae</taxon>
        <taxon>Pristionchus</taxon>
    </lineage>
</organism>
<reference evidence="2" key="1">
    <citation type="submission" date="2023-10" db="EMBL/GenBank/DDBJ databases">
        <title>Genome assembly of Pristionchus species.</title>
        <authorList>
            <person name="Yoshida K."/>
            <person name="Sommer R.J."/>
        </authorList>
    </citation>
    <scope>NUCLEOTIDE SEQUENCE</scope>
    <source>
        <strain evidence="2">RS0144</strain>
    </source>
</reference>
<evidence type="ECO:0000313" key="3">
    <source>
        <dbReference type="Proteomes" id="UP001432027"/>
    </source>
</evidence>
<sequence length="316" mass="36065">FFSSSFFWNQYGMTLRETRLSTVQDWKEKICEFAIQSDDNLASVLSKGFDVASIILKGSEHRNIQRALESLGINLSICMRSEKTKDPSIRTMMCGFIESVHLVLLQLTEERNQPRDSEETSEQTNQIPNFTQLLPMTVKEEPIDVSHSIPDSNKIFALSFTDDNMVFKTEEEYTLNDGIPHSVIMGDIRMDESPSEYNEAKKRKRQSRSVAKPLKFTESNEDCDRDSYPSVKKSRPESKTEIRPGRPSKIGRPLKNDTELNCPDCEYRSRSVYGSIIFDANMIPLLHWPVSLCSVNVEMNLFRTDIVVGALSLNAL</sequence>
<dbReference type="Proteomes" id="UP001432027">
    <property type="component" value="Unassembled WGS sequence"/>
</dbReference>